<evidence type="ECO:0000313" key="5">
    <source>
        <dbReference type="Proteomes" id="UP000215453"/>
    </source>
</evidence>
<dbReference type="PANTHER" id="PTHR36681">
    <property type="entry name" value="NUCLEAR GTPASE, GERMINAL CENTER-ASSOCIATED, TANDEM DUPLICATE 3"/>
    <property type="match status" value="1"/>
</dbReference>
<accession>A0A1Y6LH15</accession>
<keyword evidence="1" id="KW-0175">Coiled coil</keyword>
<dbReference type="InterPro" id="IPR056024">
    <property type="entry name" value="DUF7605"/>
</dbReference>
<feature type="domain" description="DUF7605" evidence="3">
    <location>
        <begin position="613"/>
        <end position="776"/>
    </location>
</feature>
<feature type="region of interest" description="Disordered" evidence="2">
    <location>
        <begin position="1"/>
        <end position="26"/>
    </location>
</feature>
<dbReference type="AlphaFoldDB" id="A0A1Y6LH15"/>
<proteinExistence type="predicted"/>
<gene>
    <name evidence="4" type="ORF">ZT1A5_G3229</name>
</gene>
<feature type="coiled-coil region" evidence="1">
    <location>
        <begin position="394"/>
        <end position="428"/>
    </location>
</feature>
<dbReference type="EMBL" id="LT882677">
    <property type="protein sequence ID" value="SMY21791.1"/>
    <property type="molecule type" value="Genomic_DNA"/>
</dbReference>
<dbReference type="Gene3D" id="3.40.50.300">
    <property type="entry name" value="P-loop containing nucleotide triphosphate hydrolases"/>
    <property type="match status" value="1"/>
</dbReference>
<evidence type="ECO:0000259" key="3">
    <source>
        <dbReference type="Pfam" id="PF24564"/>
    </source>
</evidence>
<protein>
    <recommendedName>
        <fullName evidence="3">DUF7605 domain-containing protein</fullName>
    </recommendedName>
</protein>
<reference evidence="4 5" key="1">
    <citation type="submission" date="2016-10" db="EMBL/GenBank/DDBJ databases">
        <authorList>
            <person name="Varghese N."/>
        </authorList>
    </citation>
    <scope>NUCLEOTIDE SEQUENCE [LARGE SCALE GENOMIC DNA]</scope>
</reference>
<dbReference type="Proteomes" id="UP000215453">
    <property type="component" value="Chromosome 2"/>
</dbReference>
<dbReference type="Pfam" id="PF24564">
    <property type="entry name" value="DUF7605"/>
    <property type="match status" value="1"/>
</dbReference>
<dbReference type="PANTHER" id="PTHR36681:SF3">
    <property type="entry name" value="NUCLEAR GTPASE, GERMINAL CENTER-ASSOCIATED, TANDEM DUPLICATE 3"/>
    <property type="match status" value="1"/>
</dbReference>
<name>A0A1Y6LH15_ZYMTR</name>
<evidence type="ECO:0000313" key="4">
    <source>
        <dbReference type="EMBL" id="SMY21791.1"/>
    </source>
</evidence>
<sequence length="929" mass="103323">MKRERSSSSLGDCATQLDDTKTPENDALENIRPTKAAYCPRFGRAERAVGDAVTGFVTKYEQRKAAGYRSKEIERLASELANYRLPAEQYPRSLPMSLCGAMGAGKSLTLSCLLDTIDISPDSDSHTRGTVLVSEFSDSKAWQNTKYRVNAVYLAPAEIRATIKKRCGEIFAFLECTDESGNQDDAEVEDPEVEAEDYEAAIQYLHMLVCGDSCFETEVDLEDYFQSQYNQWKTSTTQPQRAISKAVVDTMMKSVTNMMATKQTEALLASTTEQLSAARSTVSGSDTAGGPQTWPVISMIEVRCKTPLLIEGIAIADTPGNTDTDRWVVEGTNAYIDRGGPVIIVAPIERCGKDGELTRMVKSQMFRKEQMFLVLTKTDKVTNTLTPQDRKDMDPKLAANLQSAEESMAQLQEEVQTLEAHCERLLQNPTGEAFIEHTATKARQALVSKSIIQAKNRIRQVAVENRNITTKAFLKEKFRKLSNLDDAPEVEVVCVSGSEYKKHLGHAADEDPPWLSKEETGIPELQRLILGIPATERYEALHHIATDHLPDCLRRIVRTLMPKSSPTTAGDDLRSTILQFWDEYRSKVMKLLRVDMRDAYEAEFARCFKNLSNSGAWETQAKTLLSSWSKYRANTFKAFCKRDGLWRPKGERDSISWNEGIGSFLGQQVGPGFNALSRQNSNNRRAAKCSAVTLFERLSSALQEDVYTNVPEQDDLIAVFQHATSAMQKLTNQAFNQFSRDLNKIYSNAVMRDTTAESYISRAMHTSYVNAVLAKGALHNRGNGKKPIQGSAHRARVGILRAGLLGSPEDPSVKKLAAPSVVDAVAQHAQEEFTDKLDLACGKLWPELDKIIDSVLHDFDMRWSASCASAAEDAQHTEVKIRAERDAHHADILIRAAQHAIDQLEGPIKGHLDACMEYENSATQNNTAE</sequence>
<dbReference type="InterPro" id="IPR027417">
    <property type="entry name" value="P-loop_NTPase"/>
</dbReference>
<evidence type="ECO:0000256" key="2">
    <source>
        <dbReference type="SAM" id="MobiDB-lite"/>
    </source>
</evidence>
<organism evidence="4 5">
    <name type="scientific">Zymoseptoria tritici ST99CH_1A5</name>
    <dbReference type="NCBI Taxonomy" id="1276529"/>
    <lineage>
        <taxon>Eukaryota</taxon>
        <taxon>Fungi</taxon>
        <taxon>Dikarya</taxon>
        <taxon>Ascomycota</taxon>
        <taxon>Pezizomycotina</taxon>
        <taxon>Dothideomycetes</taxon>
        <taxon>Dothideomycetidae</taxon>
        <taxon>Mycosphaerellales</taxon>
        <taxon>Mycosphaerellaceae</taxon>
        <taxon>Zymoseptoria</taxon>
    </lineage>
</organism>
<evidence type="ECO:0000256" key="1">
    <source>
        <dbReference type="SAM" id="Coils"/>
    </source>
</evidence>
<dbReference type="SUPFAM" id="SSF52540">
    <property type="entry name" value="P-loop containing nucleoside triphosphate hydrolases"/>
    <property type="match status" value="1"/>
</dbReference>